<evidence type="ECO:0000313" key="3">
    <source>
        <dbReference type="EMBL" id="CAJ0583061.1"/>
    </source>
</evidence>
<dbReference type="Proteomes" id="UP001177023">
    <property type="component" value="Unassembled WGS sequence"/>
</dbReference>
<feature type="chain" id="PRO_5041230593" evidence="2">
    <location>
        <begin position="21"/>
        <end position="151"/>
    </location>
</feature>
<accession>A0AA36DAF1</accession>
<protein>
    <submittedName>
        <fullName evidence="3">Uncharacterized protein</fullName>
    </submittedName>
</protein>
<feature type="non-terminal residue" evidence="3">
    <location>
        <position position="1"/>
    </location>
</feature>
<keyword evidence="4" id="KW-1185">Reference proteome</keyword>
<keyword evidence="1" id="KW-1133">Transmembrane helix</keyword>
<feature type="signal peptide" evidence="2">
    <location>
        <begin position="1"/>
        <end position="20"/>
    </location>
</feature>
<proteinExistence type="predicted"/>
<keyword evidence="1" id="KW-0472">Membrane</keyword>
<reference evidence="3" key="1">
    <citation type="submission" date="2023-06" db="EMBL/GenBank/DDBJ databases">
        <authorList>
            <person name="Delattre M."/>
        </authorList>
    </citation>
    <scope>NUCLEOTIDE SEQUENCE</scope>
    <source>
        <strain evidence="3">AF72</strain>
    </source>
</reference>
<comment type="caution">
    <text evidence="3">The sequence shown here is derived from an EMBL/GenBank/DDBJ whole genome shotgun (WGS) entry which is preliminary data.</text>
</comment>
<name>A0AA36DAF1_9BILA</name>
<gene>
    <name evidence="3" type="ORF">MSPICULIGERA_LOCUS21176</name>
</gene>
<evidence type="ECO:0000256" key="1">
    <source>
        <dbReference type="SAM" id="Phobius"/>
    </source>
</evidence>
<dbReference type="EMBL" id="CATQJA010002665">
    <property type="protein sequence ID" value="CAJ0583061.1"/>
    <property type="molecule type" value="Genomic_DNA"/>
</dbReference>
<evidence type="ECO:0000256" key="2">
    <source>
        <dbReference type="SAM" id="SignalP"/>
    </source>
</evidence>
<feature type="transmembrane region" description="Helical" evidence="1">
    <location>
        <begin position="77"/>
        <end position="106"/>
    </location>
</feature>
<evidence type="ECO:0000313" key="4">
    <source>
        <dbReference type="Proteomes" id="UP001177023"/>
    </source>
</evidence>
<sequence length="151" mass="16926">MRVLIEILIFAVAIISTTNAAEGGSSISGIWVTCHDKMDVCVDKCESWFRQCYVADHCNEGSHQQAACAPNVASMVLLTFLCIASLVSCCCILCFCAPCCICYQALKKRKNRNRQNAKDAELIHTTKVYEPEFIQLDHEPYKFGHRTRVLS</sequence>
<organism evidence="3 4">
    <name type="scientific">Mesorhabditis spiculigera</name>
    <dbReference type="NCBI Taxonomy" id="96644"/>
    <lineage>
        <taxon>Eukaryota</taxon>
        <taxon>Metazoa</taxon>
        <taxon>Ecdysozoa</taxon>
        <taxon>Nematoda</taxon>
        <taxon>Chromadorea</taxon>
        <taxon>Rhabditida</taxon>
        <taxon>Rhabditina</taxon>
        <taxon>Rhabditomorpha</taxon>
        <taxon>Rhabditoidea</taxon>
        <taxon>Rhabditidae</taxon>
        <taxon>Mesorhabditinae</taxon>
        <taxon>Mesorhabditis</taxon>
    </lineage>
</organism>
<dbReference type="AlphaFoldDB" id="A0AA36DAF1"/>
<keyword evidence="2" id="KW-0732">Signal</keyword>
<keyword evidence="1" id="KW-0812">Transmembrane</keyword>